<evidence type="ECO:0000313" key="6">
    <source>
        <dbReference type="EMBL" id="CAJ0694617.1"/>
    </source>
</evidence>
<dbReference type="NCBIfam" id="TIGR00401">
    <property type="entry name" value="msrA"/>
    <property type="match status" value="1"/>
</dbReference>
<evidence type="ECO:0000256" key="4">
    <source>
        <dbReference type="HAMAP-Rule" id="MF_01401"/>
    </source>
</evidence>
<dbReference type="Pfam" id="PF01625">
    <property type="entry name" value="PMSR"/>
    <property type="match status" value="1"/>
</dbReference>
<dbReference type="InterPro" id="IPR002569">
    <property type="entry name" value="Met_Sox_Rdtase_MsrA_dom"/>
</dbReference>
<gene>
    <name evidence="4 6" type="primary">msrA</name>
    <name evidence="6" type="ORF">R77591_04281</name>
</gene>
<dbReference type="EC" id="1.8.4.11" evidence="4"/>
<evidence type="ECO:0000256" key="2">
    <source>
        <dbReference type="ARBA" id="ARBA00047806"/>
    </source>
</evidence>
<comment type="catalytic activity">
    <reaction evidence="3 4">
        <text>[thioredoxin]-disulfide + L-methionine + H2O = L-methionine (S)-S-oxide + [thioredoxin]-dithiol</text>
        <dbReference type="Rhea" id="RHEA:19993"/>
        <dbReference type="Rhea" id="RHEA-COMP:10698"/>
        <dbReference type="Rhea" id="RHEA-COMP:10700"/>
        <dbReference type="ChEBI" id="CHEBI:15377"/>
        <dbReference type="ChEBI" id="CHEBI:29950"/>
        <dbReference type="ChEBI" id="CHEBI:50058"/>
        <dbReference type="ChEBI" id="CHEBI:57844"/>
        <dbReference type="ChEBI" id="CHEBI:58772"/>
        <dbReference type="EC" id="1.8.4.11"/>
    </reaction>
</comment>
<dbReference type="Proteomes" id="UP001190002">
    <property type="component" value="Unassembled WGS sequence"/>
</dbReference>
<evidence type="ECO:0000259" key="5">
    <source>
        <dbReference type="Pfam" id="PF01625"/>
    </source>
</evidence>
<proteinExistence type="inferred from homology"/>
<evidence type="ECO:0000256" key="3">
    <source>
        <dbReference type="ARBA" id="ARBA00048782"/>
    </source>
</evidence>
<reference evidence="6" key="1">
    <citation type="submission" date="2023-07" db="EMBL/GenBank/DDBJ databases">
        <authorList>
            <person name="Peeters C."/>
        </authorList>
    </citation>
    <scope>NUCLEOTIDE SEQUENCE</scope>
    <source>
        <strain evidence="6">R-77591</strain>
    </source>
</reference>
<dbReference type="InterPro" id="IPR036509">
    <property type="entry name" value="Met_Sox_Rdtase_MsrA_sf"/>
</dbReference>
<feature type="active site" evidence="4">
    <location>
        <position position="25"/>
    </location>
</feature>
<accession>A0AAD2AYW7</accession>
<comment type="function">
    <text evidence="4">Has an important function as a repair enzyme for proteins that have been inactivated by oxidation. Catalyzes the reversible oxidation-reduction of methionine sulfoxide in proteins to methionine.</text>
</comment>
<evidence type="ECO:0000313" key="7">
    <source>
        <dbReference type="Proteomes" id="UP001190002"/>
    </source>
</evidence>
<dbReference type="Gene3D" id="3.30.1060.10">
    <property type="entry name" value="Peptide methionine sulphoxide reductase MsrA"/>
    <property type="match status" value="1"/>
</dbReference>
<keyword evidence="1 4" id="KW-0560">Oxidoreductase</keyword>
<dbReference type="EMBL" id="CATVXE010000024">
    <property type="protein sequence ID" value="CAJ0694617.1"/>
    <property type="molecule type" value="Genomic_DNA"/>
</dbReference>
<dbReference type="RefSeq" id="WP_316685651.1">
    <property type="nucleotide sequence ID" value="NZ_CATVXE010000024.1"/>
</dbReference>
<sequence length="195" mass="21271">MENQQVSSGVDTPKNLEIAVLGAGCFWCLEAVFQQVQGVHSVVSGYAGGHVDHPSYRAVCNGDTGHVEVVAVQFDPAVIPYREILDIFFAIHDPTTPDRQGNDVGPQYRSAIFAQTPGQLATAREAIAALDANAVFDAPIVTELVDASAGKVTFWRAEDEHQNYFRDHPAQGYCAFVISPKVAKFRKQFAHRLQG</sequence>
<protein>
    <recommendedName>
        <fullName evidence="4">Peptide methionine sulfoxide reductase MsrA</fullName>
        <shortName evidence="4">Protein-methionine-S-oxide reductase</shortName>
        <ecNumber evidence="4">1.8.4.11</ecNumber>
    </recommendedName>
    <alternativeName>
        <fullName evidence="4">Peptide-methionine (S)-S-oxide reductase</fullName>
        <shortName evidence="4">Peptide Met(O) reductase</shortName>
    </alternativeName>
</protein>
<comment type="catalytic activity">
    <reaction evidence="2 4">
        <text>L-methionyl-[protein] + [thioredoxin]-disulfide + H2O = L-methionyl-(S)-S-oxide-[protein] + [thioredoxin]-dithiol</text>
        <dbReference type="Rhea" id="RHEA:14217"/>
        <dbReference type="Rhea" id="RHEA-COMP:10698"/>
        <dbReference type="Rhea" id="RHEA-COMP:10700"/>
        <dbReference type="Rhea" id="RHEA-COMP:12313"/>
        <dbReference type="Rhea" id="RHEA-COMP:12315"/>
        <dbReference type="ChEBI" id="CHEBI:15377"/>
        <dbReference type="ChEBI" id="CHEBI:16044"/>
        <dbReference type="ChEBI" id="CHEBI:29950"/>
        <dbReference type="ChEBI" id="CHEBI:44120"/>
        <dbReference type="ChEBI" id="CHEBI:50058"/>
        <dbReference type="EC" id="1.8.4.11"/>
    </reaction>
</comment>
<name>A0AAD2AYW7_9RALS</name>
<dbReference type="SUPFAM" id="SSF55068">
    <property type="entry name" value="Peptide methionine sulfoxide reductase"/>
    <property type="match status" value="1"/>
</dbReference>
<dbReference type="GO" id="GO:0008113">
    <property type="term" value="F:peptide-methionine (S)-S-oxide reductase activity"/>
    <property type="evidence" value="ECO:0007669"/>
    <property type="project" value="UniProtKB-UniRule"/>
</dbReference>
<dbReference type="AlphaFoldDB" id="A0AAD2AYW7"/>
<comment type="similarity">
    <text evidence="4">Belongs to the MsrA Met sulfoxide reductase family.</text>
</comment>
<organism evidence="6 7">
    <name type="scientific">Ralstonia mannitolilytica</name>
    <dbReference type="NCBI Taxonomy" id="105219"/>
    <lineage>
        <taxon>Bacteria</taxon>
        <taxon>Pseudomonadati</taxon>
        <taxon>Pseudomonadota</taxon>
        <taxon>Betaproteobacteria</taxon>
        <taxon>Burkholderiales</taxon>
        <taxon>Burkholderiaceae</taxon>
        <taxon>Ralstonia</taxon>
    </lineage>
</organism>
<dbReference type="PANTHER" id="PTHR43774">
    <property type="entry name" value="PEPTIDE METHIONINE SULFOXIDE REDUCTASE"/>
    <property type="match status" value="1"/>
</dbReference>
<comment type="caution">
    <text evidence="6">The sequence shown here is derived from an EMBL/GenBank/DDBJ whole genome shotgun (WGS) entry which is preliminary data.</text>
</comment>
<feature type="domain" description="Peptide methionine sulphoxide reductase MsrA" evidence="5">
    <location>
        <begin position="19"/>
        <end position="174"/>
    </location>
</feature>
<dbReference type="HAMAP" id="MF_01401">
    <property type="entry name" value="MsrA"/>
    <property type="match status" value="1"/>
</dbReference>
<evidence type="ECO:0000256" key="1">
    <source>
        <dbReference type="ARBA" id="ARBA00023002"/>
    </source>
</evidence>
<dbReference type="PANTHER" id="PTHR43774:SF1">
    <property type="entry name" value="PEPTIDE METHIONINE SULFOXIDE REDUCTASE MSRA 2"/>
    <property type="match status" value="1"/>
</dbReference>